<evidence type="ECO:0000256" key="4">
    <source>
        <dbReference type="ARBA" id="ARBA00023163"/>
    </source>
</evidence>
<dbReference type="GO" id="GO:0005634">
    <property type="term" value="C:nucleus"/>
    <property type="evidence" value="ECO:0007669"/>
    <property type="project" value="UniProtKB-SubCell"/>
</dbReference>
<feature type="compositionally biased region" description="Polar residues" evidence="6">
    <location>
        <begin position="608"/>
        <end position="637"/>
    </location>
</feature>
<protein>
    <recommendedName>
        <fullName evidence="7">Xylanolytic transcriptional activator regulatory domain-containing protein</fullName>
    </recommendedName>
</protein>
<keyword evidence="5" id="KW-0539">Nucleus</keyword>
<keyword evidence="4" id="KW-0804">Transcription</keyword>
<dbReference type="RefSeq" id="XP_016630131.1">
    <property type="nucleotide sequence ID" value="XM_016778760.1"/>
</dbReference>
<evidence type="ECO:0000256" key="1">
    <source>
        <dbReference type="ARBA" id="ARBA00004123"/>
    </source>
</evidence>
<proteinExistence type="predicted"/>
<dbReference type="GO" id="GO:0003677">
    <property type="term" value="F:DNA binding"/>
    <property type="evidence" value="ECO:0007669"/>
    <property type="project" value="InterPro"/>
</dbReference>
<dbReference type="InterPro" id="IPR050815">
    <property type="entry name" value="TF_fung"/>
</dbReference>
<feature type="compositionally biased region" description="Basic residues" evidence="6">
    <location>
        <begin position="10"/>
        <end position="19"/>
    </location>
</feature>
<dbReference type="InterPro" id="IPR007219">
    <property type="entry name" value="XnlR_reg_dom"/>
</dbReference>
<dbReference type="GO" id="GO:0000981">
    <property type="term" value="F:DNA-binding transcription factor activity, RNA polymerase II-specific"/>
    <property type="evidence" value="ECO:0007669"/>
    <property type="project" value="InterPro"/>
</dbReference>
<dbReference type="EMBL" id="KN848079">
    <property type="protein sequence ID" value="KIX96008.1"/>
    <property type="molecule type" value="Genomic_DNA"/>
</dbReference>
<dbReference type="CDD" id="cd12148">
    <property type="entry name" value="fungal_TF_MHR"/>
    <property type="match status" value="1"/>
</dbReference>
<dbReference type="Proteomes" id="UP000053411">
    <property type="component" value="Unassembled WGS sequence"/>
</dbReference>
<feature type="compositionally biased region" description="Basic and acidic residues" evidence="6">
    <location>
        <begin position="20"/>
        <end position="30"/>
    </location>
</feature>
<name>A0A0D2KH81_9EURO</name>
<dbReference type="Pfam" id="PF04082">
    <property type="entry name" value="Fungal_trans"/>
    <property type="match status" value="1"/>
</dbReference>
<feature type="region of interest" description="Disordered" evidence="6">
    <location>
        <begin position="1"/>
        <end position="68"/>
    </location>
</feature>
<dbReference type="STRING" id="1442371.A0A0D2KH81"/>
<dbReference type="OrthoDB" id="3862662at2759"/>
<keyword evidence="3" id="KW-0805">Transcription regulation</keyword>
<organism evidence="8 9">
    <name type="scientific">Fonsecaea multimorphosa CBS 102226</name>
    <dbReference type="NCBI Taxonomy" id="1442371"/>
    <lineage>
        <taxon>Eukaryota</taxon>
        <taxon>Fungi</taxon>
        <taxon>Dikarya</taxon>
        <taxon>Ascomycota</taxon>
        <taxon>Pezizomycotina</taxon>
        <taxon>Eurotiomycetes</taxon>
        <taxon>Chaetothyriomycetidae</taxon>
        <taxon>Chaetothyriales</taxon>
        <taxon>Herpotrichiellaceae</taxon>
        <taxon>Fonsecaea</taxon>
    </lineage>
</organism>
<evidence type="ECO:0000256" key="5">
    <source>
        <dbReference type="ARBA" id="ARBA00023242"/>
    </source>
</evidence>
<reference evidence="8 9" key="1">
    <citation type="submission" date="2015-01" db="EMBL/GenBank/DDBJ databases">
        <title>The Genome Sequence of Fonsecaea multimorphosa CBS 102226.</title>
        <authorList>
            <consortium name="The Broad Institute Genomics Platform"/>
            <person name="Cuomo C."/>
            <person name="de Hoog S."/>
            <person name="Gorbushina A."/>
            <person name="Stielow B."/>
            <person name="Teixiera M."/>
            <person name="Abouelleil A."/>
            <person name="Chapman S.B."/>
            <person name="Priest M."/>
            <person name="Young S.K."/>
            <person name="Wortman J."/>
            <person name="Nusbaum C."/>
            <person name="Birren B."/>
        </authorList>
    </citation>
    <scope>NUCLEOTIDE SEQUENCE [LARGE SCALE GENOMIC DNA]</scope>
    <source>
        <strain evidence="8 9">CBS 102226</strain>
    </source>
</reference>
<dbReference type="VEuPathDB" id="FungiDB:Z520_08263"/>
<feature type="domain" description="Xylanolytic transcriptional activator regulatory" evidence="7">
    <location>
        <begin position="236"/>
        <end position="317"/>
    </location>
</feature>
<comment type="subcellular location">
    <subcellularLocation>
        <location evidence="1">Nucleus</location>
    </subcellularLocation>
</comment>
<dbReference type="SMART" id="SM00906">
    <property type="entry name" value="Fungal_trans"/>
    <property type="match status" value="1"/>
</dbReference>
<dbReference type="GO" id="GO:0006351">
    <property type="term" value="P:DNA-templated transcription"/>
    <property type="evidence" value="ECO:0007669"/>
    <property type="project" value="InterPro"/>
</dbReference>
<dbReference type="PANTHER" id="PTHR47338:SF10">
    <property type="entry name" value="TRANSCRIPTION FACTOR DOMAIN-CONTAINING PROTEIN-RELATED"/>
    <property type="match status" value="1"/>
</dbReference>
<keyword evidence="9" id="KW-1185">Reference proteome</keyword>
<evidence type="ECO:0000256" key="3">
    <source>
        <dbReference type="ARBA" id="ARBA00023015"/>
    </source>
</evidence>
<gene>
    <name evidence="8" type="ORF">Z520_08263</name>
</gene>
<evidence type="ECO:0000259" key="7">
    <source>
        <dbReference type="SMART" id="SM00906"/>
    </source>
</evidence>
<dbReference type="PANTHER" id="PTHR47338">
    <property type="entry name" value="ZN(II)2CYS6 TRANSCRIPTION FACTOR (EUROFUNG)-RELATED"/>
    <property type="match status" value="1"/>
</dbReference>
<keyword evidence="2" id="KW-0479">Metal-binding</keyword>
<accession>A0A0D2KH81</accession>
<feature type="region of interest" description="Disordered" evidence="6">
    <location>
        <begin position="608"/>
        <end position="640"/>
    </location>
</feature>
<dbReference type="GO" id="GO:0008270">
    <property type="term" value="F:zinc ion binding"/>
    <property type="evidence" value="ECO:0007669"/>
    <property type="project" value="InterPro"/>
</dbReference>
<evidence type="ECO:0000256" key="6">
    <source>
        <dbReference type="SAM" id="MobiDB-lite"/>
    </source>
</evidence>
<evidence type="ECO:0000313" key="9">
    <source>
        <dbReference type="Proteomes" id="UP000053411"/>
    </source>
</evidence>
<dbReference type="GeneID" id="27714009"/>
<dbReference type="AlphaFoldDB" id="A0A0D2KH81"/>
<evidence type="ECO:0000313" key="8">
    <source>
        <dbReference type="EMBL" id="KIX96008.1"/>
    </source>
</evidence>
<evidence type="ECO:0000256" key="2">
    <source>
        <dbReference type="ARBA" id="ARBA00022723"/>
    </source>
</evidence>
<sequence length="798" mass="88580">MLKPGPKPGSIRKRRYHGHPMRDDRTDRSRLRQRRTALTEDDTQSQVSGVTPPRAASARGSHQSDEAVQQHSMNVYDLISPSYEGSSPKSKGTVIGATHIVKDREDILESACCDLGVSSESMKRMVGNFFRTFTPYGLFRQSTFDVKLGQISSSLQMKALLAAIFVFGCKGSDVDAHVKALPRPERLSAAHFGDLASDYIDKALVECGDDPPSLCLLQAMILMTHWLIVKGVRGRAWRSLGLCIRIAFELGLDSVDSDVDPISSHIDLDRWCKDEERRRAFWALYEIDTFATVVKQVPHVTNWTPNRVLLPADDDRWFQGQHQQSSYLDQDFIQRPKSLQETGTESARAWYLVLISLLVEANSIHRACGRKATVSEVDPDTTTSVRNNRTTLLNCIQLYLLVVPSTLKFHGQILDFGAQKSDSNLTASQIYWQSSIYNVAILAEVGRLLALRPFIFEGYMQRLLGTTMTGRNALSAGSSDGPVPTSGLSAQELQQCFRASDAMLNVMLNCSELHYQYLNPCIAHASWLAAIVKLLQLELTGNESESRMIRSQFEILKVINTRFTQYWDMSSMPTQNLDGLATQLKQFTPIPHAVAEGERLSAGQLKYSTQSIGGQPGTSSDNASVLQVSDPQGSKSRSMYKAPSGLDAAWGSNPPWPEYFTLRKDLNHTHYSGVHNQRQQHRATSSACNTPLADTIMLLQPDRSFSTLSDLGDHELFRYSHNQILADPTILSNESTLWLESTPTPLAGSNVRRALYEVMSSGADADSGAYGLADFTYNNTDGELLNYLDGIYPGPFVG</sequence>